<organism evidence="2 3">
    <name type="scientific">Phytophthora pseudosyringae</name>
    <dbReference type="NCBI Taxonomy" id="221518"/>
    <lineage>
        <taxon>Eukaryota</taxon>
        <taxon>Sar</taxon>
        <taxon>Stramenopiles</taxon>
        <taxon>Oomycota</taxon>
        <taxon>Peronosporomycetes</taxon>
        <taxon>Peronosporales</taxon>
        <taxon>Peronosporaceae</taxon>
        <taxon>Phytophthora</taxon>
    </lineage>
</organism>
<accession>A0A8T1VGQ1</accession>
<proteinExistence type="predicted"/>
<dbReference type="AlphaFoldDB" id="A0A8T1VGQ1"/>
<feature type="compositionally biased region" description="Basic and acidic residues" evidence="1">
    <location>
        <begin position="118"/>
        <end position="130"/>
    </location>
</feature>
<protein>
    <submittedName>
        <fullName evidence="2">Uncharacterized protein</fullName>
    </submittedName>
</protein>
<evidence type="ECO:0000256" key="1">
    <source>
        <dbReference type="SAM" id="MobiDB-lite"/>
    </source>
</evidence>
<feature type="compositionally biased region" description="Polar residues" evidence="1">
    <location>
        <begin position="164"/>
        <end position="179"/>
    </location>
</feature>
<evidence type="ECO:0000313" key="3">
    <source>
        <dbReference type="Proteomes" id="UP000694044"/>
    </source>
</evidence>
<feature type="compositionally biased region" description="Basic residues" evidence="1">
    <location>
        <begin position="93"/>
        <end position="112"/>
    </location>
</feature>
<feature type="compositionally biased region" description="Basic and acidic residues" evidence="1">
    <location>
        <begin position="1"/>
        <end position="27"/>
    </location>
</feature>
<feature type="compositionally biased region" description="Polar residues" evidence="1">
    <location>
        <begin position="31"/>
        <end position="45"/>
    </location>
</feature>
<keyword evidence="3" id="KW-1185">Reference proteome</keyword>
<sequence length="325" mass="34658">MARRETRREAEKFRARLEGRSAEEHFGGGDSSAQSAVGTVDSESAQAVGLARPRAPPIRRPRERTRLISPLRKSRLAAEAAAENSSASVGAKAKGKAKRPVKTKVTTKKVTKKAAAAKAREEKKAKEAKAVSRAIATTAWRAAEKEQERGRQKRKDAIAGKQPRSASPANAKQQKTTSPHVADDEVDEDADDERLDPASSADTLNLAPAASQCASCESHSREAATQARPTHAARSLFMGTDTVPQTEDLVEADADASRSGAVVPPEELNDMSSDMEGGEADSEEWYMESEGVEQPQEDIGGPDDEKEDDLSGESDGGSNNAAGKR</sequence>
<dbReference type="OrthoDB" id="128095at2759"/>
<feature type="compositionally biased region" description="Polar residues" evidence="1">
    <location>
        <begin position="316"/>
        <end position="325"/>
    </location>
</feature>
<gene>
    <name evidence="2" type="ORF">PHYPSEUDO_008746</name>
</gene>
<feature type="region of interest" description="Disordered" evidence="1">
    <location>
        <begin position="1"/>
        <end position="325"/>
    </location>
</feature>
<feature type="compositionally biased region" description="Acidic residues" evidence="1">
    <location>
        <begin position="300"/>
        <end position="312"/>
    </location>
</feature>
<comment type="caution">
    <text evidence="2">The sequence shown here is derived from an EMBL/GenBank/DDBJ whole genome shotgun (WGS) entry which is preliminary data.</text>
</comment>
<feature type="compositionally biased region" description="Basic and acidic residues" evidence="1">
    <location>
        <begin position="142"/>
        <end position="158"/>
    </location>
</feature>
<feature type="compositionally biased region" description="Acidic residues" evidence="1">
    <location>
        <begin position="184"/>
        <end position="194"/>
    </location>
</feature>
<feature type="compositionally biased region" description="Low complexity" evidence="1">
    <location>
        <begin position="77"/>
        <end position="92"/>
    </location>
</feature>
<evidence type="ECO:0000313" key="2">
    <source>
        <dbReference type="EMBL" id="KAG7379318.1"/>
    </source>
</evidence>
<reference evidence="2" key="1">
    <citation type="submission" date="2021-02" db="EMBL/GenBank/DDBJ databases">
        <authorList>
            <person name="Palmer J.M."/>
        </authorList>
    </citation>
    <scope>NUCLEOTIDE SEQUENCE</scope>
    <source>
        <strain evidence="2">SCRP734</strain>
    </source>
</reference>
<dbReference type="EMBL" id="JAGDFM010000356">
    <property type="protein sequence ID" value="KAG7379318.1"/>
    <property type="molecule type" value="Genomic_DNA"/>
</dbReference>
<name>A0A8T1VGQ1_9STRA</name>
<dbReference type="Proteomes" id="UP000694044">
    <property type="component" value="Unassembled WGS sequence"/>
</dbReference>
<feature type="compositionally biased region" description="Acidic residues" evidence="1">
    <location>
        <begin position="276"/>
        <end position="291"/>
    </location>
</feature>